<dbReference type="GO" id="GO:0060271">
    <property type="term" value="P:cilium assembly"/>
    <property type="evidence" value="ECO:0007669"/>
    <property type="project" value="TreeGrafter"/>
</dbReference>
<dbReference type="PANTHER" id="PTHR31859">
    <property type="entry name" value="TETRATRICOPEPTIDE REPEAT PROTEIN 39 FAMILY MEMBER"/>
    <property type="match status" value="1"/>
</dbReference>
<protein>
    <submittedName>
        <fullName evidence="1">Uncharacterized protein</fullName>
    </submittedName>
</protein>
<comment type="caution">
    <text evidence="1">The sequence shown here is derived from an EMBL/GenBank/DDBJ whole genome shotgun (WGS) entry which is preliminary data.</text>
</comment>
<dbReference type="Proteomes" id="UP001195483">
    <property type="component" value="Unassembled WGS sequence"/>
</dbReference>
<reference evidence="1" key="2">
    <citation type="journal article" date="2021" name="Genome Biol. Evol.">
        <title>Developing a high-quality reference genome for a parasitic bivalve with doubly uniparental inheritance (Bivalvia: Unionida).</title>
        <authorList>
            <person name="Smith C.H."/>
        </authorList>
    </citation>
    <scope>NUCLEOTIDE SEQUENCE</scope>
    <source>
        <strain evidence="1">CHS0354</strain>
        <tissue evidence="1">Mantle</tissue>
    </source>
</reference>
<dbReference type="EMBL" id="JAEAOA010001532">
    <property type="protein sequence ID" value="KAK3583204.1"/>
    <property type="molecule type" value="Genomic_DNA"/>
</dbReference>
<proteinExistence type="predicted"/>
<dbReference type="AlphaFoldDB" id="A0AAE0S167"/>
<gene>
    <name evidence="1" type="ORF">CHS0354_025724</name>
</gene>
<evidence type="ECO:0000313" key="2">
    <source>
        <dbReference type="Proteomes" id="UP001195483"/>
    </source>
</evidence>
<dbReference type="PANTHER" id="PTHR31859:SF1">
    <property type="entry name" value="TETRATRICOPEPTIDE REPEAT PROTEIN 39C"/>
    <property type="match status" value="1"/>
</dbReference>
<name>A0AAE0S167_9BIVA</name>
<organism evidence="1 2">
    <name type="scientific">Potamilus streckersoni</name>
    <dbReference type="NCBI Taxonomy" id="2493646"/>
    <lineage>
        <taxon>Eukaryota</taxon>
        <taxon>Metazoa</taxon>
        <taxon>Spiralia</taxon>
        <taxon>Lophotrochozoa</taxon>
        <taxon>Mollusca</taxon>
        <taxon>Bivalvia</taxon>
        <taxon>Autobranchia</taxon>
        <taxon>Heteroconchia</taxon>
        <taxon>Palaeoheterodonta</taxon>
        <taxon>Unionida</taxon>
        <taxon>Unionoidea</taxon>
        <taxon>Unionidae</taxon>
        <taxon>Ambleminae</taxon>
        <taxon>Lampsilini</taxon>
        <taxon>Potamilus</taxon>
    </lineage>
</organism>
<dbReference type="InterPro" id="IPR019412">
    <property type="entry name" value="IML2/TPR_39"/>
</dbReference>
<keyword evidence="2" id="KW-1185">Reference proteome</keyword>
<sequence length="177" mass="20458">MSLQTPSEISQFIQTGPVTPSVGLVLIKTEKMKKKPPTQEYCRLLTLELIFLWHAFPTCTLEELRPYLDVCDMQTDPKVFHLKCLLEGSIFKELGETQMAIQCLDESIARHHGLKEDYHVPAFAQFELASVYMRDPQTVPKARSLLQKIKDHYKDYDFENRLTVRVNNALKMLKSKA</sequence>
<evidence type="ECO:0000313" key="1">
    <source>
        <dbReference type="EMBL" id="KAK3583204.1"/>
    </source>
</evidence>
<accession>A0AAE0S167</accession>
<reference evidence="1" key="3">
    <citation type="submission" date="2023-05" db="EMBL/GenBank/DDBJ databases">
        <authorList>
            <person name="Smith C.H."/>
        </authorList>
    </citation>
    <scope>NUCLEOTIDE SEQUENCE</scope>
    <source>
        <strain evidence="1">CHS0354</strain>
        <tissue evidence="1">Mantle</tissue>
    </source>
</reference>
<reference evidence="1" key="1">
    <citation type="journal article" date="2021" name="Genome Biol. Evol.">
        <title>A High-Quality Reference Genome for a Parasitic Bivalve with Doubly Uniparental Inheritance (Bivalvia: Unionida).</title>
        <authorList>
            <person name="Smith C.H."/>
        </authorList>
    </citation>
    <scope>NUCLEOTIDE SEQUENCE</scope>
    <source>
        <strain evidence="1">CHS0354</strain>
    </source>
</reference>